<evidence type="ECO:0000256" key="3">
    <source>
        <dbReference type="ARBA" id="ARBA00023052"/>
    </source>
</evidence>
<keyword evidence="3 4" id="KW-0786">Thiamine pyrophosphate</keyword>
<dbReference type="Gene3D" id="3.40.50.970">
    <property type="match status" value="1"/>
</dbReference>
<reference evidence="8 9" key="1">
    <citation type="submission" date="2024-07" db="EMBL/GenBank/DDBJ databases">
        <authorList>
            <person name="Kang M."/>
        </authorList>
    </citation>
    <scope>NUCLEOTIDE SEQUENCE [LARGE SCALE GENOMIC DNA]</scope>
    <source>
        <strain evidence="8 9">DFM31</strain>
    </source>
</reference>
<dbReference type="SUPFAM" id="SSF52518">
    <property type="entry name" value="Thiamin diphosphate-binding fold (THDP-binding)"/>
    <property type="match status" value="1"/>
</dbReference>
<dbReference type="Pfam" id="PF00676">
    <property type="entry name" value="E1_dh"/>
    <property type="match status" value="1"/>
</dbReference>
<feature type="region of interest" description="Disordered" evidence="5">
    <location>
        <begin position="1"/>
        <end position="21"/>
    </location>
</feature>
<evidence type="ECO:0000256" key="1">
    <source>
        <dbReference type="ARBA" id="ARBA00001964"/>
    </source>
</evidence>
<keyword evidence="9" id="KW-1185">Reference proteome</keyword>
<evidence type="ECO:0000259" key="6">
    <source>
        <dbReference type="Pfam" id="PF00676"/>
    </source>
</evidence>
<dbReference type="InterPro" id="IPR029061">
    <property type="entry name" value="THDP-binding"/>
</dbReference>
<comment type="function">
    <text evidence="4">The branched-chain alpha-keto dehydrogenase complex catalyzes the overall conversion of alpha-keto acids to acyl-CoA and CO(2). It contains multiple copies of three enzymatic components: branched-chain alpha-keto acid decarboxylase (E1), lipoamide acyltransferase (E2) and lipoamide dehydrogenase (E3).</text>
</comment>
<gene>
    <name evidence="8" type="ORF">AB0T83_09210</name>
</gene>
<dbReference type="EC" id="1.2.4.4" evidence="4"/>
<sequence>MTETPKLTFPHPPARPDQSPDFSAIEVPEAGILDVPPLDLTAIDARPYANGMVRVLNDAGKAVGPWADYIADIDAEALLQGLRDMMTMRVIDQRLLNAQRQGKTSFYLQCTGEEAIGCGFQRQLSKGDMNFPTYRQQSLLIAAGYPLEELMGQVYSNQLDPLEGRQLPVLHSSRDYGYFSISGNLGTQYIQAVGWAMANALSGDGTIAAAWIGDGATASNDFHSALLCASVYQPPVILNIVNNQWAISTYTGVASGKARTYAARARGYGVPALRVDGNDYLAVAAVSRWAVARTRAGHGPVAIEWFTYRVAAHSTSDDPSAYRPKDEALAWPLGDPITRLKDHLVLTGQWSEERHTQAEAQIRDEIVTLQRKVEAEGTFVNPKPISPATIFKGVYAEMPPHLRRQRQEMGY</sequence>
<evidence type="ECO:0000313" key="9">
    <source>
        <dbReference type="Proteomes" id="UP001553161"/>
    </source>
</evidence>
<feature type="domain" description="Dehydrogenase E1 component" evidence="6">
    <location>
        <begin position="85"/>
        <end position="377"/>
    </location>
</feature>
<dbReference type="RefSeq" id="WP_366192746.1">
    <property type="nucleotide sequence ID" value="NZ_JBFBVU010000009.1"/>
</dbReference>
<dbReference type="PANTHER" id="PTHR43380">
    <property type="entry name" value="2-OXOISOVALERATE DEHYDROGENASE SUBUNIT ALPHA, MITOCHONDRIAL"/>
    <property type="match status" value="1"/>
</dbReference>
<keyword evidence="2 4" id="KW-0560">Oxidoreductase</keyword>
<comment type="catalytic activity">
    <reaction evidence="4">
        <text>N(6)-[(R)-lipoyl]-L-lysyl-[protein] + 3-methyl-2-oxobutanoate + H(+) = N(6)-[(R)-S(8)-2-methylpropanoyldihydrolipoyl]-L-lysyl-[protein] + CO2</text>
        <dbReference type="Rhea" id="RHEA:13457"/>
        <dbReference type="Rhea" id="RHEA-COMP:10474"/>
        <dbReference type="Rhea" id="RHEA-COMP:10497"/>
        <dbReference type="ChEBI" id="CHEBI:11851"/>
        <dbReference type="ChEBI" id="CHEBI:15378"/>
        <dbReference type="ChEBI" id="CHEBI:16526"/>
        <dbReference type="ChEBI" id="CHEBI:83099"/>
        <dbReference type="ChEBI" id="CHEBI:83142"/>
        <dbReference type="EC" id="1.2.4.4"/>
    </reaction>
</comment>
<comment type="cofactor">
    <cofactor evidence="1 4">
        <name>thiamine diphosphate</name>
        <dbReference type="ChEBI" id="CHEBI:58937"/>
    </cofactor>
</comment>
<dbReference type="EMBL" id="JBFBVU010000009">
    <property type="protein sequence ID" value="MEV8466955.1"/>
    <property type="molecule type" value="Genomic_DNA"/>
</dbReference>
<comment type="caution">
    <text evidence="8">The sequence shown here is derived from an EMBL/GenBank/DDBJ whole genome shotgun (WGS) entry which is preliminary data.</text>
</comment>
<dbReference type="Pfam" id="PF12573">
    <property type="entry name" value="OxoDH_E1alpha_N"/>
    <property type="match status" value="1"/>
</dbReference>
<evidence type="ECO:0000313" key="8">
    <source>
        <dbReference type="EMBL" id="MEV8466955.1"/>
    </source>
</evidence>
<evidence type="ECO:0000256" key="5">
    <source>
        <dbReference type="SAM" id="MobiDB-lite"/>
    </source>
</evidence>
<feature type="domain" description="2-oxoisovalerate dehydrogenase E1 alpha subunit N-terminal" evidence="7">
    <location>
        <begin position="5"/>
        <end position="41"/>
    </location>
</feature>
<evidence type="ECO:0000256" key="2">
    <source>
        <dbReference type="ARBA" id="ARBA00023002"/>
    </source>
</evidence>
<dbReference type="PANTHER" id="PTHR43380:SF1">
    <property type="entry name" value="2-OXOISOVALERATE DEHYDROGENASE SUBUNIT ALPHA, MITOCHONDRIAL"/>
    <property type="match status" value="1"/>
</dbReference>
<organism evidence="8 9">
    <name type="scientific">Meridianimarinicoccus marinus</name>
    <dbReference type="NCBI Taxonomy" id="3231483"/>
    <lineage>
        <taxon>Bacteria</taxon>
        <taxon>Pseudomonadati</taxon>
        <taxon>Pseudomonadota</taxon>
        <taxon>Alphaproteobacteria</taxon>
        <taxon>Rhodobacterales</taxon>
        <taxon>Paracoccaceae</taxon>
        <taxon>Meridianimarinicoccus</taxon>
    </lineage>
</organism>
<dbReference type="InterPro" id="IPR001017">
    <property type="entry name" value="DH_E1"/>
</dbReference>
<protein>
    <recommendedName>
        <fullName evidence="4">2-oxoisovalerate dehydrogenase subunit alpha</fullName>
        <ecNumber evidence="4">1.2.4.4</ecNumber>
    </recommendedName>
    <alternativeName>
        <fullName evidence="4">Branched-chain alpha-keto acid dehydrogenase E1 component alpha chain</fullName>
    </alternativeName>
</protein>
<name>A0ABV3L5V5_9RHOB</name>
<evidence type="ECO:0000259" key="7">
    <source>
        <dbReference type="Pfam" id="PF12573"/>
    </source>
</evidence>
<dbReference type="InterPro" id="IPR050771">
    <property type="entry name" value="Alpha-ketoacid_DH_E1_comp"/>
</dbReference>
<dbReference type="InterPro" id="IPR022593">
    <property type="entry name" value="Oxoisoval_DH_suAlpha_N_dom"/>
</dbReference>
<dbReference type="CDD" id="cd02000">
    <property type="entry name" value="TPP_E1_PDC_ADC_BCADC"/>
    <property type="match status" value="1"/>
</dbReference>
<evidence type="ECO:0000256" key="4">
    <source>
        <dbReference type="RuleBase" id="RU365014"/>
    </source>
</evidence>
<proteinExistence type="inferred from homology"/>
<dbReference type="Proteomes" id="UP001553161">
    <property type="component" value="Unassembled WGS sequence"/>
</dbReference>
<accession>A0ABV3L5V5</accession>
<comment type="similarity">
    <text evidence="4">Belongs to the BCKDHA family.</text>
</comment>